<reference evidence="1 2" key="1">
    <citation type="journal article" date="2022" name="Plant J.">
        <title>Chromosome-level genome of Camellia lanceoleosa provides a valuable resource for understanding genome evolution and self-incompatibility.</title>
        <authorList>
            <person name="Gong W."/>
            <person name="Xiao S."/>
            <person name="Wang L."/>
            <person name="Liao Z."/>
            <person name="Chang Y."/>
            <person name="Mo W."/>
            <person name="Hu G."/>
            <person name="Li W."/>
            <person name="Zhao G."/>
            <person name="Zhu H."/>
            <person name="Hu X."/>
            <person name="Ji K."/>
            <person name="Xiang X."/>
            <person name="Song Q."/>
            <person name="Yuan D."/>
            <person name="Jin S."/>
            <person name="Zhang L."/>
        </authorList>
    </citation>
    <scope>NUCLEOTIDE SEQUENCE [LARGE SCALE GENOMIC DNA]</scope>
    <source>
        <strain evidence="1">SQ_2022a</strain>
    </source>
</reference>
<dbReference type="EMBL" id="CM045768">
    <property type="protein sequence ID" value="KAI7984165.1"/>
    <property type="molecule type" value="Genomic_DNA"/>
</dbReference>
<sequence length="103" mass="11631">MMQLAKALEQVANINFVWVVRPPLGFDITTSFEQEWLGGFIERVVDDRKRINCGTMGTQMEILSHKSVGSFLTPAGGTSVWKRFHEFRDGVAMESGFSMPSCW</sequence>
<evidence type="ECO:0000313" key="2">
    <source>
        <dbReference type="Proteomes" id="UP001060215"/>
    </source>
</evidence>
<protein>
    <submittedName>
        <fullName evidence="1">UDP-glycosyltransferase 92A1</fullName>
    </submittedName>
</protein>
<gene>
    <name evidence="1" type="ORF">LOK49_LG15G02030</name>
</gene>
<dbReference type="Proteomes" id="UP001060215">
    <property type="component" value="Chromosome 11"/>
</dbReference>
<proteinExistence type="predicted"/>
<evidence type="ECO:0000313" key="1">
    <source>
        <dbReference type="EMBL" id="KAI7984165.1"/>
    </source>
</evidence>
<organism evidence="1 2">
    <name type="scientific">Camellia lanceoleosa</name>
    <dbReference type="NCBI Taxonomy" id="1840588"/>
    <lineage>
        <taxon>Eukaryota</taxon>
        <taxon>Viridiplantae</taxon>
        <taxon>Streptophyta</taxon>
        <taxon>Embryophyta</taxon>
        <taxon>Tracheophyta</taxon>
        <taxon>Spermatophyta</taxon>
        <taxon>Magnoliopsida</taxon>
        <taxon>eudicotyledons</taxon>
        <taxon>Gunneridae</taxon>
        <taxon>Pentapetalae</taxon>
        <taxon>asterids</taxon>
        <taxon>Ericales</taxon>
        <taxon>Theaceae</taxon>
        <taxon>Camellia</taxon>
    </lineage>
</organism>
<accession>A0ACC0F6B5</accession>
<name>A0ACC0F6B5_9ERIC</name>
<keyword evidence="2" id="KW-1185">Reference proteome</keyword>
<comment type="caution">
    <text evidence="1">The sequence shown here is derived from an EMBL/GenBank/DDBJ whole genome shotgun (WGS) entry which is preliminary data.</text>
</comment>